<dbReference type="InterPro" id="IPR038508">
    <property type="entry name" value="ArfGAP_dom_sf"/>
</dbReference>
<dbReference type="InterPro" id="IPR052227">
    <property type="entry name" value="Arf-Rho-GAP_ANK-PH_domain"/>
</dbReference>
<dbReference type="CDD" id="cd04385">
    <property type="entry name" value="RhoGAP_ARAP"/>
    <property type="match status" value="1"/>
</dbReference>
<feature type="compositionally biased region" description="Low complexity" evidence="7">
    <location>
        <begin position="54"/>
        <end position="67"/>
    </location>
</feature>
<dbReference type="InterPro" id="IPR000198">
    <property type="entry name" value="RhoGAP_dom"/>
</dbReference>
<dbReference type="InterPro" id="IPR001164">
    <property type="entry name" value="ArfGAP_dom"/>
</dbReference>
<dbReference type="CDD" id="cd13254">
    <property type="entry name" value="PH2_ARAP"/>
    <property type="match status" value="1"/>
</dbReference>
<dbReference type="GO" id="GO:0008360">
    <property type="term" value="P:regulation of cell shape"/>
    <property type="evidence" value="ECO:0007669"/>
    <property type="project" value="TreeGrafter"/>
</dbReference>
<evidence type="ECO:0000256" key="7">
    <source>
        <dbReference type="SAM" id="MobiDB-lite"/>
    </source>
</evidence>
<dbReference type="FunFam" id="3.10.20.90:FF:000136">
    <property type="entry name" value="Arf-GAP with Rho-GAP domain, ANK repeat and PH domain-containing protein 1"/>
    <property type="match status" value="1"/>
</dbReference>
<dbReference type="SUPFAM" id="SSF48350">
    <property type="entry name" value="GTPase activation domain, GAP"/>
    <property type="match status" value="1"/>
</dbReference>
<dbReference type="GO" id="GO:0005886">
    <property type="term" value="C:plasma membrane"/>
    <property type="evidence" value="ECO:0007669"/>
    <property type="project" value="TreeGrafter"/>
</dbReference>
<dbReference type="PROSITE" id="PS50115">
    <property type="entry name" value="ARFGAP"/>
    <property type="match status" value="1"/>
</dbReference>
<dbReference type="CDD" id="cd13257">
    <property type="entry name" value="PH4_ARAP"/>
    <property type="match status" value="1"/>
</dbReference>
<dbReference type="Pfam" id="PF00788">
    <property type="entry name" value="RA"/>
    <property type="match status" value="1"/>
</dbReference>
<dbReference type="GeneTree" id="ENSGT00940000157424"/>
<evidence type="ECO:0000259" key="11">
    <source>
        <dbReference type="PROSITE" id="PS50238"/>
    </source>
</evidence>
<dbReference type="CDD" id="cd17226">
    <property type="entry name" value="RA_ARAP1"/>
    <property type="match status" value="1"/>
</dbReference>
<dbReference type="PANTHER" id="PTHR45899:SF3">
    <property type="entry name" value="ARF-GAP WITH RHO-GAP DOMAIN, ANK REPEAT AND PH DOMAIN-CONTAINING PROTEIN 1"/>
    <property type="match status" value="1"/>
</dbReference>
<dbReference type="SMART" id="SM00324">
    <property type="entry name" value="RhoGAP"/>
    <property type="match status" value="1"/>
</dbReference>
<keyword evidence="2" id="KW-0343">GTPase activation</keyword>
<dbReference type="FunFam" id="2.30.29.30:FF:000186">
    <property type="entry name" value="Arf-GAP with Rho-GAP domain, ANK repeat and PH domain-containing protein 1"/>
    <property type="match status" value="1"/>
</dbReference>
<dbReference type="InterPro" id="IPR037278">
    <property type="entry name" value="ARFGAP/RecO"/>
</dbReference>
<dbReference type="Proteomes" id="UP000694561">
    <property type="component" value="Unplaced"/>
</dbReference>
<dbReference type="AlphaFoldDB" id="A0A8C6FBQ4"/>
<gene>
    <name evidence="12" type="primary">ARAP1</name>
</gene>
<keyword evidence="6" id="KW-0862">Zinc</keyword>
<evidence type="ECO:0000256" key="2">
    <source>
        <dbReference type="ARBA" id="ARBA00022468"/>
    </source>
</evidence>
<evidence type="ECO:0000259" key="9">
    <source>
        <dbReference type="PROSITE" id="PS50115"/>
    </source>
</evidence>
<dbReference type="CDD" id="cd13253">
    <property type="entry name" value="PH1_ARAP"/>
    <property type="match status" value="1"/>
</dbReference>
<reference evidence="12" key="1">
    <citation type="submission" date="2025-08" db="UniProtKB">
        <authorList>
            <consortium name="Ensembl"/>
        </authorList>
    </citation>
    <scope>IDENTIFICATION</scope>
</reference>
<feature type="domain" description="PH" evidence="8">
    <location>
        <begin position="199"/>
        <end position="289"/>
    </location>
</feature>
<dbReference type="SUPFAM" id="SSF57863">
    <property type="entry name" value="ArfGap/RecO-like zinc finger"/>
    <property type="match status" value="1"/>
</dbReference>
<dbReference type="FunFam" id="2.30.29.30:FF:000170">
    <property type="entry name" value="Arf-GAP with Rho-GAP domain, ANK repeat and PH domain-containing protein 1"/>
    <property type="match status" value="1"/>
</dbReference>
<dbReference type="GO" id="GO:0008270">
    <property type="term" value="F:zinc ion binding"/>
    <property type="evidence" value="ECO:0007669"/>
    <property type="project" value="UniProtKB-KW"/>
</dbReference>
<dbReference type="PROSITE" id="PS50200">
    <property type="entry name" value="RA"/>
    <property type="match status" value="1"/>
</dbReference>
<name>A0A8C6FBQ4_MONMO</name>
<organism evidence="12 13">
    <name type="scientific">Monodon monoceros</name>
    <name type="common">Narwhal</name>
    <name type="synonym">Ceratodon monodon</name>
    <dbReference type="NCBI Taxonomy" id="40151"/>
    <lineage>
        <taxon>Eukaryota</taxon>
        <taxon>Metazoa</taxon>
        <taxon>Chordata</taxon>
        <taxon>Craniata</taxon>
        <taxon>Vertebrata</taxon>
        <taxon>Euteleostomi</taxon>
        <taxon>Mammalia</taxon>
        <taxon>Eutheria</taxon>
        <taxon>Laurasiatheria</taxon>
        <taxon>Artiodactyla</taxon>
        <taxon>Whippomorpha</taxon>
        <taxon>Cetacea</taxon>
        <taxon>Odontoceti</taxon>
        <taxon>Monodontidae</taxon>
        <taxon>Monodon</taxon>
    </lineage>
</organism>
<feature type="compositionally biased region" description="Acidic residues" evidence="7">
    <location>
        <begin position="24"/>
        <end position="39"/>
    </location>
</feature>
<evidence type="ECO:0000256" key="1">
    <source>
        <dbReference type="ARBA" id="ARBA00004496"/>
    </source>
</evidence>
<reference evidence="12" key="2">
    <citation type="submission" date="2025-09" db="UniProtKB">
        <authorList>
            <consortium name="Ensembl"/>
        </authorList>
    </citation>
    <scope>IDENTIFICATION</scope>
</reference>
<comment type="subcellular location">
    <subcellularLocation>
        <location evidence="1">Cytoplasm</location>
    </subcellularLocation>
</comment>
<dbReference type="SMART" id="SM00105">
    <property type="entry name" value="ArfGap"/>
    <property type="match status" value="1"/>
</dbReference>
<dbReference type="Gene3D" id="3.10.20.90">
    <property type="entry name" value="Phosphatidylinositol 3-kinase Catalytic Subunit, Chain A, domain 1"/>
    <property type="match status" value="1"/>
</dbReference>
<dbReference type="FunFam" id="2.30.29.30:FF:000181">
    <property type="entry name" value="Arf-GAP with Rho-GAP domain, ANK repeat and PH domain-containing protein 1"/>
    <property type="match status" value="1"/>
</dbReference>
<keyword evidence="6" id="KW-0479">Metal-binding</keyword>
<dbReference type="GO" id="GO:0007165">
    <property type="term" value="P:signal transduction"/>
    <property type="evidence" value="ECO:0007669"/>
    <property type="project" value="InterPro"/>
</dbReference>
<dbReference type="PANTHER" id="PTHR45899">
    <property type="entry name" value="RHO GTPASE ACTIVATING PROTEIN AT 15B, ISOFORM C"/>
    <property type="match status" value="1"/>
</dbReference>
<evidence type="ECO:0000256" key="5">
    <source>
        <dbReference type="ARBA" id="ARBA00022737"/>
    </source>
</evidence>
<dbReference type="Gene3D" id="1.10.220.150">
    <property type="entry name" value="Arf GTPase activating protein"/>
    <property type="match status" value="1"/>
</dbReference>
<dbReference type="Pfam" id="PF00169">
    <property type="entry name" value="PH"/>
    <property type="match status" value="3"/>
</dbReference>
<evidence type="ECO:0000313" key="12">
    <source>
        <dbReference type="Ensembl" id="ENSMMNP00015024093.1"/>
    </source>
</evidence>
<dbReference type="SMART" id="SM00233">
    <property type="entry name" value="PH"/>
    <property type="match status" value="5"/>
</dbReference>
<keyword evidence="13" id="KW-1185">Reference proteome</keyword>
<feature type="domain" description="Ras-associating" evidence="10">
    <location>
        <begin position="871"/>
        <end position="960"/>
    </location>
</feature>
<evidence type="ECO:0000256" key="4">
    <source>
        <dbReference type="ARBA" id="ARBA00022553"/>
    </source>
</evidence>
<dbReference type="Gene3D" id="2.30.29.30">
    <property type="entry name" value="Pleckstrin-homology domain (PH domain)/Phosphotyrosine-binding domain (PTB)"/>
    <property type="match status" value="4"/>
</dbReference>
<keyword evidence="5" id="KW-0677">Repeat</keyword>
<keyword evidence="3" id="KW-0963">Cytoplasm</keyword>
<dbReference type="SUPFAM" id="SSF50729">
    <property type="entry name" value="PH domain-like"/>
    <property type="match status" value="5"/>
</dbReference>
<dbReference type="GO" id="GO:0005547">
    <property type="term" value="F:phosphatidylinositol-3,4,5-trisphosphate binding"/>
    <property type="evidence" value="ECO:0007669"/>
    <property type="project" value="InterPro"/>
</dbReference>
<dbReference type="InterPro" id="IPR000159">
    <property type="entry name" value="RA_dom"/>
</dbReference>
<dbReference type="PRINTS" id="PR00405">
    <property type="entry name" value="REVINTRACTNG"/>
</dbReference>
<dbReference type="Pfam" id="PF01412">
    <property type="entry name" value="ArfGap"/>
    <property type="match status" value="1"/>
</dbReference>
<proteinExistence type="predicted"/>
<evidence type="ECO:0000256" key="3">
    <source>
        <dbReference type="ARBA" id="ARBA00022490"/>
    </source>
</evidence>
<feature type="domain" description="Rho-GAP" evidence="11">
    <location>
        <begin position="657"/>
        <end position="838"/>
    </location>
</feature>
<keyword evidence="4" id="KW-0597">Phosphoprotein</keyword>
<evidence type="ECO:0000256" key="6">
    <source>
        <dbReference type="PROSITE-ProRule" id="PRU00288"/>
    </source>
</evidence>
<feature type="region of interest" description="Disordered" evidence="7">
    <location>
        <begin position="1"/>
        <end position="82"/>
    </location>
</feature>
<dbReference type="Ensembl" id="ENSMMNT00015026466.1">
    <property type="protein sequence ID" value="ENSMMNP00015024093.1"/>
    <property type="gene ID" value="ENSMMNG00015017106.1"/>
</dbReference>
<keyword evidence="6" id="KW-0863">Zinc-finger</keyword>
<dbReference type="InterPro" id="IPR008936">
    <property type="entry name" value="Rho_GTPase_activation_prot"/>
</dbReference>
<dbReference type="CDD" id="cd13256">
    <property type="entry name" value="PH3_ARAP"/>
    <property type="match status" value="1"/>
</dbReference>
<protein>
    <submittedName>
        <fullName evidence="12">ArfGAP with RhoGAP domain, ankyrin repeat and PH domain 1</fullName>
    </submittedName>
</protein>
<feature type="domain" description="PH" evidence="8">
    <location>
        <begin position="973"/>
        <end position="1084"/>
    </location>
</feature>
<dbReference type="FunFam" id="2.30.29.30:FF:000173">
    <property type="entry name" value="Arf-GAP with Rho-GAP domain, ANK repeat and PH domain-containing protein 1"/>
    <property type="match status" value="1"/>
</dbReference>
<dbReference type="PROSITE" id="PS50238">
    <property type="entry name" value="RHOGAP"/>
    <property type="match status" value="1"/>
</dbReference>
<dbReference type="Pfam" id="PF00620">
    <property type="entry name" value="RhoGAP"/>
    <property type="match status" value="1"/>
</dbReference>
<dbReference type="GO" id="GO:0005802">
    <property type="term" value="C:trans-Golgi network"/>
    <property type="evidence" value="ECO:0007669"/>
    <property type="project" value="TreeGrafter"/>
</dbReference>
<dbReference type="InterPro" id="IPR001849">
    <property type="entry name" value="PH_domain"/>
</dbReference>
<feature type="domain" description="PH" evidence="8">
    <location>
        <begin position="442"/>
        <end position="549"/>
    </location>
</feature>
<dbReference type="PROSITE" id="PS50003">
    <property type="entry name" value="PH_DOMAIN"/>
    <property type="match status" value="4"/>
</dbReference>
<sequence>MTKKEDPPVSQVPRAVRVASLLSEGEELSGDDQGDEDEDGHAYEDIPNGGWHTSSLSSSLPSSLLIPDLPPHPMDGLPVGPTPSPPVIKAGWLDKNPPQGSYIYQKRWVRLDTDHLRYFDSNKDAYSKRFVPVACISRVAAIGDQKFEVITNNRTFAFRAESDAERKEWMQALQQAVAEQRARARLSSAHPLGVRGSEPPDRAGSLELRGFKNRLYVAVVGDKVQLYKNLEEYHLGIGITFIDMSVGNVKEAADRRGFDLTTPYRIFSFLAESELEKEQWLEAMQRAIAEALSTWEVAERIWAMAPNRFCADCGAAQPDWASINLCVVICKCCAGEHRGLGAGISKVRSLKMDRKVWTETLIEALCAAVTTSDLAETQALLGCGAGVNCFSGDPEVPTPLALAEQAGQTLQMEFLRNNRTTEVPRLDSVRPLEKHYSVVLPTVSHSGFLYKTASAGKLLQDRRAREEFSRRWCVLSDGVLSYYENERAVTPNGEIRASEIVCLAVPTPNTHGFEHTFEVYTEGERLYLFGLESAELAREWVKCIAKAFVPPPAEDLLARDFERLGRLPYKAGLSLQRAQEGWFALLGSELHAVFPEGPCEEPLQLRKLQELSVQGDSENQVLVLVERRRTLYIQGERRLDFTGWLGAIQKAAASSGDTLSEQQLGDSDIPVIVYRCVDYITQCGLTSEGIYRKCGQTSKTQRLLESLRLDARSVRLKEGEQHVDDVSSALKRFLRDLPDGLFTRVQRLAWLEASEIEDEEEKVSRYRELLARLPPVNRATVKALISHLYCVQCFSDTNQMNTHNLAIVFGPTLFQTDGQDYKAGRVVEDLISHYVMVFSVDEEELRKQREEITAIVKMRVAGTASGTQHAGDFICTVYLEEKKAETEQHVKIPASMTAEELTLEILDRRNVGIREKDYWTCFEVNEREEAERPLHFAEKVLPILHGLGMDSYLVVKKHQSMEAMLLYLASHVGETKHGMMKFREDRSLLGLGLPSGGFHDRYFILNSSCLRLYKEVRSHRPEKEWPVRSLKIYLGVKKKLRPPTCWGFTVVHETEKHEKQQWYLCCETQMELREWFATFLFMQHDGLVWPSEPSRVSRAVPEVRLGSVSLIPLRGSENEMRRSVAAFTADPLSLLRNA</sequence>
<evidence type="ECO:0000259" key="8">
    <source>
        <dbReference type="PROSITE" id="PS50003"/>
    </source>
</evidence>
<dbReference type="InterPro" id="IPR011993">
    <property type="entry name" value="PH-like_dom_sf"/>
</dbReference>
<dbReference type="FunFam" id="1.10.555.10:FF:000023">
    <property type="entry name" value="Arf-GAP with Rho-GAP domain, ANK repeat and PH domain-containing protein 1"/>
    <property type="match status" value="1"/>
</dbReference>
<feature type="domain" description="Arf-GAP" evidence="9">
    <location>
        <begin position="295"/>
        <end position="365"/>
    </location>
</feature>
<evidence type="ECO:0000313" key="13">
    <source>
        <dbReference type="Proteomes" id="UP000694561"/>
    </source>
</evidence>
<dbReference type="CDD" id="cd13259">
    <property type="entry name" value="PH5_ARAP"/>
    <property type="match status" value="1"/>
</dbReference>
<evidence type="ECO:0000259" key="10">
    <source>
        <dbReference type="PROSITE" id="PS50200"/>
    </source>
</evidence>
<accession>A0A8C6FBQ4</accession>
<feature type="domain" description="PH" evidence="8">
    <location>
        <begin position="86"/>
        <end position="178"/>
    </location>
</feature>
<dbReference type="Gene3D" id="1.10.555.10">
    <property type="entry name" value="Rho GTPase activation protein"/>
    <property type="match status" value="1"/>
</dbReference>
<dbReference type="InterPro" id="IPR037858">
    <property type="entry name" value="RhoGAP_ARAP"/>
</dbReference>
<dbReference type="GO" id="GO:0005096">
    <property type="term" value="F:GTPase activator activity"/>
    <property type="evidence" value="ECO:0007669"/>
    <property type="project" value="UniProtKB-KW"/>
</dbReference>